<accession>L8HDS5</accession>
<reference evidence="3 4" key="1">
    <citation type="journal article" date="2013" name="Genome Biol.">
        <title>Genome of Acanthamoeba castellanii highlights extensive lateral gene transfer and early evolution of tyrosine kinase signaling.</title>
        <authorList>
            <person name="Clarke M."/>
            <person name="Lohan A.J."/>
            <person name="Liu B."/>
            <person name="Lagkouvardos I."/>
            <person name="Roy S."/>
            <person name="Zafar N."/>
            <person name="Bertelli C."/>
            <person name="Schilde C."/>
            <person name="Kianianmomeni A."/>
            <person name="Burglin T.R."/>
            <person name="Frech C."/>
            <person name="Turcotte B."/>
            <person name="Kopec K.O."/>
            <person name="Synnott J.M."/>
            <person name="Choo C."/>
            <person name="Paponov I."/>
            <person name="Finkler A."/>
            <person name="Soon Heng Tan C."/>
            <person name="Hutchins A.P."/>
            <person name="Weinmeier T."/>
            <person name="Rattei T."/>
            <person name="Chu J.S."/>
            <person name="Gimenez G."/>
            <person name="Irimia M."/>
            <person name="Rigden D.J."/>
            <person name="Fitzpatrick D.A."/>
            <person name="Lorenzo-Morales J."/>
            <person name="Bateman A."/>
            <person name="Chiu C.H."/>
            <person name="Tang P."/>
            <person name="Hegemann P."/>
            <person name="Fromm H."/>
            <person name="Raoult D."/>
            <person name="Greub G."/>
            <person name="Miranda-Saavedra D."/>
            <person name="Chen N."/>
            <person name="Nash P."/>
            <person name="Ginger M.L."/>
            <person name="Horn M."/>
            <person name="Schaap P."/>
            <person name="Caler L."/>
            <person name="Loftus B."/>
        </authorList>
    </citation>
    <scope>NUCLEOTIDE SEQUENCE [LARGE SCALE GENOMIC DNA]</scope>
    <source>
        <strain evidence="3 4">Neff</strain>
    </source>
</reference>
<evidence type="ECO:0000313" key="4">
    <source>
        <dbReference type="Proteomes" id="UP000011083"/>
    </source>
</evidence>
<dbReference type="KEGG" id="acan:ACA1_142320"/>
<dbReference type="OrthoDB" id="364348at2759"/>
<keyword evidence="1" id="KW-1133">Transmembrane helix</keyword>
<keyword evidence="1" id="KW-0472">Membrane</keyword>
<keyword evidence="4" id="KW-1185">Reference proteome</keyword>
<dbReference type="EMBL" id="KB007883">
    <property type="protein sequence ID" value="ELR22541.1"/>
    <property type="molecule type" value="Genomic_DNA"/>
</dbReference>
<organism evidence="3 4">
    <name type="scientific">Acanthamoeba castellanii (strain ATCC 30010 / Neff)</name>
    <dbReference type="NCBI Taxonomy" id="1257118"/>
    <lineage>
        <taxon>Eukaryota</taxon>
        <taxon>Amoebozoa</taxon>
        <taxon>Discosea</taxon>
        <taxon>Longamoebia</taxon>
        <taxon>Centramoebida</taxon>
        <taxon>Acanthamoebidae</taxon>
        <taxon>Acanthamoeba</taxon>
    </lineage>
</organism>
<sequence length="135" mass="15105">MAYRQGGTHSQRDSLRQPLLQQTVSGVSSYDTDAALIEERNRDMREIEGELSALRDVMRDVKGLVDEGRDQLDIVEEQVVVSDIRVEKGIDDLTDANRLACSARWKKLWVLICCLILLGIIAAVVTVIVVVLLNK</sequence>
<name>L8HDS5_ACACF</name>
<feature type="domain" description="T-SNARE coiled-coil homology" evidence="2">
    <location>
        <begin position="34"/>
        <end position="96"/>
    </location>
</feature>
<proteinExistence type="predicted"/>
<dbReference type="PROSITE" id="PS50192">
    <property type="entry name" value="T_SNARE"/>
    <property type="match status" value="1"/>
</dbReference>
<evidence type="ECO:0000313" key="3">
    <source>
        <dbReference type="EMBL" id="ELR22541.1"/>
    </source>
</evidence>
<dbReference type="GeneID" id="14923483"/>
<evidence type="ECO:0000259" key="2">
    <source>
        <dbReference type="PROSITE" id="PS50192"/>
    </source>
</evidence>
<dbReference type="OMA" id="AYVYKTR"/>
<gene>
    <name evidence="3" type="ORF">ACA1_142320</name>
</gene>
<dbReference type="Proteomes" id="UP000011083">
    <property type="component" value="Unassembled WGS sequence"/>
</dbReference>
<dbReference type="VEuPathDB" id="AmoebaDB:ACA1_142320"/>
<protein>
    <recommendedName>
        <fullName evidence="2">t-SNARE coiled-coil homology domain-containing protein</fullName>
    </recommendedName>
</protein>
<dbReference type="SUPFAM" id="SSF58038">
    <property type="entry name" value="SNARE fusion complex"/>
    <property type="match status" value="1"/>
</dbReference>
<dbReference type="AlphaFoldDB" id="L8HDS5"/>
<feature type="transmembrane region" description="Helical" evidence="1">
    <location>
        <begin position="108"/>
        <end position="133"/>
    </location>
</feature>
<dbReference type="STRING" id="1257118.L8HDS5"/>
<dbReference type="Gene3D" id="1.20.5.110">
    <property type="match status" value="1"/>
</dbReference>
<dbReference type="InterPro" id="IPR000727">
    <property type="entry name" value="T_SNARE_dom"/>
</dbReference>
<dbReference type="RefSeq" id="XP_004349629.1">
    <property type="nucleotide sequence ID" value="XM_004349579.1"/>
</dbReference>
<evidence type="ECO:0000256" key="1">
    <source>
        <dbReference type="SAM" id="Phobius"/>
    </source>
</evidence>
<keyword evidence="1" id="KW-0812">Transmembrane</keyword>